<gene>
    <name evidence="1" type="ORF">CGOC_LOCUS7871</name>
</gene>
<evidence type="ECO:0000313" key="1">
    <source>
        <dbReference type="EMBL" id="VDK81754.1"/>
    </source>
</evidence>
<feature type="non-terminal residue" evidence="1">
    <location>
        <position position="152"/>
    </location>
</feature>
<dbReference type="AlphaFoldDB" id="A0A3P6UTT9"/>
<organism evidence="1 2">
    <name type="scientific">Cylicostephanus goldi</name>
    <name type="common">Nematode worm</name>
    <dbReference type="NCBI Taxonomy" id="71465"/>
    <lineage>
        <taxon>Eukaryota</taxon>
        <taxon>Metazoa</taxon>
        <taxon>Ecdysozoa</taxon>
        <taxon>Nematoda</taxon>
        <taxon>Chromadorea</taxon>
        <taxon>Rhabditida</taxon>
        <taxon>Rhabditina</taxon>
        <taxon>Rhabditomorpha</taxon>
        <taxon>Strongyloidea</taxon>
        <taxon>Strongylidae</taxon>
        <taxon>Cylicostephanus</taxon>
    </lineage>
</organism>
<accession>A0A3P6UTT9</accession>
<dbReference type="Proteomes" id="UP000271889">
    <property type="component" value="Unassembled WGS sequence"/>
</dbReference>
<name>A0A3P6UTT9_CYLGO</name>
<evidence type="ECO:0000313" key="2">
    <source>
        <dbReference type="Proteomes" id="UP000271889"/>
    </source>
</evidence>
<dbReference type="OrthoDB" id="10489398at2759"/>
<protein>
    <submittedName>
        <fullName evidence="1">Uncharacterized protein</fullName>
    </submittedName>
</protein>
<reference evidence="1 2" key="1">
    <citation type="submission" date="2018-11" db="EMBL/GenBank/DDBJ databases">
        <authorList>
            <consortium name="Pathogen Informatics"/>
        </authorList>
    </citation>
    <scope>NUCLEOTIDE SEQUENCE [LARGE SCALE GENOMIC DNA]</scope>
</reference>
<keyword evidence="2" id="KW-1185">Reference proteome</keyword>
<proteinExistence type="predicted"/>
<dbReference type="EMBL" id="UYRV01027941">
    <property type="protein sequence ID" value="VDK81754.1"/>
    <property type="molecule type" value="Genomic_DNA"/>
</dbReference>
<sequence length="152" mass="17099">MSCSPSWCIKEALQAELGLGTWIKGSGTASMTHASNPLALKKFRKVLVVLMAGGLQISKLNASFIRTANLPVHITQLKSQWKEQEAERERQRIYLLNLVNIKVHLNMVCDNDSMLSEQFVIDMPRSNTLCDVYNQALKFFEEKAQALATSEK</sequence>